<keyword evidence="1" id="KW-0732">Signal</keyword>
<organism evidence="2 3">
    <name type="scientific">Polychaeton citri CBS 116435</name>
    <dbReference type="NCBI Taxonomy" id="1314669"/>
    <lineage>
        <taxon>Eukaryota</taxon>
        <taxon>Fungi</taxon>
        <taxon>Dikarya</taxon>
        <taxon>Ascomycota</taxon>
        <taxon>Pezizomycotina</taxon>
        <taxon>Dothideomycetes</taxon>
        <taxon>Dothideomycetidae</taxon>
        <taxon>Capnodiales</taxon>
        <taxon>Capnodiaceae</taxon>
        <taxon>Polychaeton</taxon>
    </lineage>
</organism>
<gene>
    <name evidence="2" type="ORF">K431DRAFT_287906</name>
</gene>
<sequence length="177" mass="16910">MYAQKRYVTFLTSALLPSALAQSQGMIYFTTNPGTVGAPLTSTVSGSTGAADFAIGSSTYEATAVSGGKAVLAGYTLSPGGPAAMVGGTVISAASDGFVIGSSTVPYTRGSAGSIVTPTDSTVYSDGVTSVAGVASESASPEAASSTGLSSDGAVATGSWQGAAAALGGLFGVAALL</sequence>
<dbReference type="OrthoDB" id="3944128at2759"/>
<evidence type="ECO:0000313" key="2">
    <source>
        <dbReference type="EMBL" id="KAF2718170.1"/>
    </source>
</evidence>
<comment type="caution">
    <text evidence="2">The sequence shown here is derived from an EMBL/GenBank/DDBJ whole genome shotgun (WGS) entry which is preliminary data.</text>
</comment>
<feature type="signal peptide" evidence="1">
    <location>
        <begin position="1"/>
        <end position="21"/>
    </location>
</feature>
<name>A0A9P4UMP7_9PEZI</name>
<keyword evidence="3" id="KW-1185">Reference proteome</keyword>
<dbReference type="Proteomes" id="UP000799441">
    <property type="component" value="Unassembled WGS sequence"/>
</dbReference>
<protein>
    <submittedName>
        <fullName evidence="2">Uncharacterized protein</fullName>
    </submittedName>
</protein>
<evidence type="ECO:0000313" key="3">
    <source>
        <dbReference type="Proteomes" id="UP000799441"/>
    </source>
</evidence>
<dbReference type="AlphaFoldDB" id="A0A9P4UMP7"/>
<feature type="chain" id="PRO_5040451215" evidence="1">
    <location>
        <begin position="22"/>
        <end position="177"/>
    </location>
</feature>
<proteinExistence type="predicted"/>
<accession>A0A9P4UMP7</accession>
<reference evidence="2" key="1">
    <citation type="journal article" date="2020" name="Stud. Mycol.">
        <title>101 Dothideomycetes genomes: a test case for predicting lifestyles and emergence of pathogens.</title>
        <authorList>
            <person name="Haridas S."/>
            <person name="Albert R."/>
            <person name="Binder M."/>
            <person name="Bloem J."/>
            <person name="Labutti K."/>
            <person name="Salamov A."/>
            <person name="Andreopoulos B."/>
            <person name="Baker S."/>
            <person name="Barry K."/>
            <person name="Bills G."/>
            <person name="Bluhm B."/>
            <person name="Cannon C."/>
            <person name="Castanera R."/>
            <person name="Culley D."/>
            <person name="Daum C."/>
            <person name="Ezra D."/>
            <person name="Gonzalez J."/>
            <person name="Henrissat B."/>
            <person name="Kuo A."/>
            <person name="Liang C."/>
            <person name="Lipzen A."/>
            <person name="Lutzoni F."/>
            <person name="Magnuson J."/>
            <person name="Mondo S."/>
            <person name="Nolan M."/>
            <person name="Ohm R."/>
            <person name="Pangilinan J."/>
            <person name="Park H.-J."/>
            <person name="Ramirez L."/>
            <person name="Alfaro M."/>
            <person name="Sun H."/>
            <person name="Tritt A."/>
            <person name="Yoshinaga Y."/>
            <person name="Zwiers L.-H."/>
            <person name="Turgeon B."/>
            <person name="Goodwin S."/>
            <person name="Spatafora J."/>
            <person name="Crous P."/>
            <person name="Grigoriev I."/>
        </authorList>
    </citation>
    <scope>NUCLEOTIDE SEQUENCE</scope>
    <source>
        <strain evidence="2">CBS 116435</strain>
    </source>
</reference>
<dbReference type="EMBL" id="MU003829">
    <property type="protein sequence ID" value="KAF2718170.1"/>
    <property type="molecule type" value="Genomic_DNA"/>
</dbReference>
<evidence type="ECO:0000256" key="1">
    <source>
        <dbReference type="SAM" id="SignalP"/>
    </source>
</evidence>